<dbReference type="Proteomes" id="UP000054270">
    <property type="component" value="Unassembled WGS sequence"/>
</dbReference>
<keyword evidence="2" id="KW-0677">Repeat</keyword>
<evidence type="ECO:0000256" key="4">
    <source>
        <dbReference type="ARBA" id="ARBA00040563"/>
    </source>
</evidence>
<feature type="region of interest" description="Disordered" evidence="5">
    <location>
        <begin position="348"/>
        <end position="377"/>
    </location>
</feature>
<evidence type="ECO:0000256" key="2">
    <source>
        <dbReference type="ARBA" id="ARBA00022737"/>
    </source>
</evidence>
<dbReference type="STRING" id="945553.A0A0D2NKP4"/>
<dbReference type="AlphaFoldDB" id="A0A0D2NKP4"/>
<keyword evidence="7" id="KW-1185">Reference proteome</keyword>
<proteinExistence type="inferred from homology"/>
<protein>
    <recommendedName>
        <fullName evidence="4">ASTRA-associated protein 1</fullName>
    </recommendedName>
</protein>
<dbReference type="Gene3D" id="2.130.10.10">
    <property type="entry name" value="YVTN repeat-like/Quinoprotein amine dehydrogenase"/>
    <property type="match status" value="2"/>
</dbReference>
<dbReference type="InterPro" id="IPR036322">
    <property type="entry name" value="WD40_repeat_dom_sf"/>
</dbReference>
<dbReference type="InterPro" id="IPR015943">
    <property type="entry name" value="WD40/YVTN_repeat-like_dom_sf"/>
</dbReference>
<dbReference type="SUPFAM" id="SSF50978">
    <property type="entry name" value="WD40 repeat-like"/>
    <property type="match status" value="1"/>
</dbReference>
<evidence type="ECO:0000256" key="3">
    <source>
        <dbReference type="ARBA" id="ARBA00037931"/>
    </source>
</evidence>
<sequence>MTDAPPAPTPLHLLRSHSAPISTLALSPDNERIYSADATGLVVVTNTRTLRALAAWNAHTDSILGIEEWHTFVITHGRDNKLHVWRRIEELPAAARIGGSAALPSLPVPALCYSMDVNALNFCRFGLLPLSPPNDGEAEAAPTALFALPNLVDSSTADVWTLPARTRLHAAIGQDDKAPRAAANPGARNTTGIIMALHLFQRPGGALRLLTAYEDGSVALREYTRGDAPSVEGAGWAALWAVRLHGESVMAMRVARAGDFALTVSADHIVGRYNLADDAPADGQHGVIMRTKHAGNGAVALRDDGRVCAVGGWDGRARLYSTKTLKPLGTLKYHKTACQCLEFARQAPGASAPEEGSGRAEVDEDDDEEMSAAEVEERTRWLVTGSKDSRVAIWSLLSFDK</sequence>
<dbReference type="OrthoDB" id="7668193at2759"/>
<evidence type="ECO:0000313" key="7">
    <source>
        <dbReference type="Proteomes" id="UP000054270"/>
    </source>
</evidence>
<dbReference type="EMBL" id="KN817577">
    <property type="protein sequence ID" value="KJA19459.1"/>
    <property type="molecule type" value="Genomic_DNA"/>
</dbReference>
<dbReference type="InterPro" id="IPR001680">
    <property type="entry name" value="WD40_rpt"/>
</dbReference>
<evidence type="ECO:0000256" key="5">
    <source>
        <dbReference type="SAM" id="MobiDB-lite"/>
    </source>
</evidence>
<evidence type="ECO:0000256" key="1">
    <source>
        <dbReference type="ARBA" id="ARBA00022574"/>
    </source>
</evidence>
<gene>
    <name evidence="6" type="ORF">HYPSUDRAFT_69205</name>
</gene>
<feature type="compositionally biased region" description="Acidic residues" evidence="5">
    <location>
        <begin position="362"/>
        <end position="371"/>
    </location>
</feature>
<dbReference type="OMA" id="YQRQSMQ"/>
<organism evidence="6 7">
    <name type="scientific">Hypholoma sublateritium (strain FD-334 SS-4)</name>
    <dbReference type="NCBI Taxonomy" id="945553"/>
    <lineage>
        <taxon>Eukaryota</taxon>
        <taxon>Fungi</taxon>
        <taxon>Dikarya</taxon>
        <taxon>Basidiomycota</taxon>
        <taxon>Agaricomycotina</taxon>
        <taxon>Agaricomycetes</taxon>
        <taxon>Agaricomycetidae</taxon>
        <taxon>Agaricales</taxon>
        <taxon>Agaricineae</taxon>
        <taxon>Strophariaceae</taxon>
        <taxon>Hypholoma</taxon>
    </lineage>
</organism>
<keyword evidence="1" id="KW-0853">WD repeat</keyword>
<reference evidence="7" key="1">
    <citation type="submission" date="2014-04" db="EMBL/GenBank/DDBJ databases">
        <title>Evolutionary Origins and Diversification of the Mycorrhizal Mutualists.</title>
        <authorList>
            <consortium name="DOE Joint Genome Institute"/>
            <consortium name="Mycorrhizal Genomics Consortium"/>
            <person name="Kohler A."/>
            <person name="Kuo A."/>
            <person name="Nagy L.G."/>
            <person name="Floudas D."/>
            <person name="Copeland A."/>
            <person name="Barry K.W."/>
            <person name="Cichocki N."/>
            <person name="Veneault-Fourrey C."/>
            <person name="LaButti K."/>
            <person name="Lindquist E.A."/>
            <person name="Lipzen A."/>
            <person name="Lundell T."/>
            <person name="Morin E."/>
            <person name="Murat C."/>
            <person name="Riley R."/>
            <person name="Ohm R."/>
            <person name="Sun H."/>
            <person name="Tunlid A."/>
            <person name="Henrissat B."/>
            <person name="Grigoriev I.V."/>
            <person name="Hibbett D.S."/>
            <person name="Martin F."/>
        </authorList>
    </citation>
    <scope>NUCLEOTIDE SEQUENCE [LARGE SCALE GENOMIC DNA]</scope>
    <source>
        <strain evidence="7">FD-334 SS-4</strain>
    </source>
</reference>
<dbReference type="SMART" id="SM00320">
    <property type="entry name" value="WD40"/>
    <property type="match status" value="5"/>
</dbReference>
<comment type="similarity">
    <text evidence="3">Belongs to the WD repeat ASA1 family.</text>
</comment>
<name>A0A0D2NKP4_HYPSF</name>
<dbReference type="Pfam" id="PF00400">
    <property type="entry name" value="WD40"/>
    <property type="match status" value="1"/>
</dbReference>
<dbReference type="PANTHER" id="PTHR19854">
    <property type="entry name" value="TRANSDUCIN BETA-LIKE 3"/>
    <property type="match status" value="1"/>
</dbReference>
<dbReference type="PANTHER" id="PTHR19854:SF1">
    <property type="entry name" value="GUANINE NUCLEOTIDE-BINDING PROTEIN SUBUNIT BETA-LIKE PROTEIN 1"/>
    <property type="match status" value="1"/>
</dbReference>
<accession>A0A0D2NKP4</accession>
<evidence type="ECO:0000313" key="6">
    <source>
        <dbReference type="EMBL" id="KJA19459.1"/>
    </source>
</evidence>